<dbReference type="PANTHER" id="PTHR43330:SF27">
    <property type="entry name" value="METHIONINE AMINOPEPTIDASE"/>
    <property type="match status" value="1"/>
</dbReference>
<accession>A0A0H4TCJ2</accession>
<dbReference type="InterPro" id="IPR000994">
    <property type="entry name" value="Pept_M24"/>
</dbReference>
<comment type="similarity">
    <text evidence="6">Belongs to the peptidase M24A family. Methionine aminopeptidase type 1 subfamily.</text>
</comment>
<feature type="binding site" evidence="6">
    <location>
        <position position="114"/>
    </location>
    <ligand>
        <name>a divalent metal cation</name>
        <dbReference type="ChEBI" id="CHEBI:60240"/>
        <label>2</label>
        <note>catalytic</note>
    </ligand>
</feature>
<dbReference type="Gene3D" id="3.90.230.10">
    <property type="entry name" value="Creatinase/methionine aminopeptidase superfamily"/>
    <property type="match status" value="1"/>
</dbReference>
<gene>
    <name evidence="6" type="primary">map</name>
</gene>
<comment type="catalytic activity">
    <reaction evidence="6 7">
        <text>Release of N-terminal amino acids, preferentially methionine, from peptides and arylamides.</text>
        <dbReference type="EC" id="3.4.11.18"/>
    </reaction>
</comment>
<evidence type="ECO:0000256" key="4">
    <source>
        <dbReference type="ARBA" id="ARBA00022723"/>
    </source>
</evidence>
<evidence type="ECO:0000256" key="1">
    <source>
        <dbReference type="ARBA" id="ARBA00002521"/>
    </source>
</evidence>
<dbReference type="AlphaFoldDB" id="A0A0H4TCJ2"/>
<keyword evidence="2 6" id="KW-0031">Aminopeptidase</keyword>
<comment type="function">
    <text evidence="1 6">Removes the N-terminal methionine from nascent proteins. The N-terminal methionine is often cleaved when the second residue in the primary sequence is small and uncharged (Met-Ala-, Cys, Gly, Pro, Ser, Thr, or Val). Requires deformylation of the N(alpha)-formylated initiator methionine before it can be hydrolyzed.</text>
</comment>
<dbReference type="SUPFAM" id="SSF55920">
    <property type="entry name" value="Creatinase/aminopeptidase"/>
    <property type="match status" value="1"/>
</dbReference>
<feature type="binding site" evidence="6">
    <location>
        <position position="241"/>
    </location>
    <ligand>
        <name>a divalent metal cation</name>
        <dbReference type="ChEBI" id="CHEBI:60240"/>
        <label>1</label>
    </ligand>
</feature>
<dbReference type="PROSITE" id="PS00680">
    <property type="entry name" value="MAP_1"/>
    <property type="match status" value="1"/>
</dbReference>
<dbReference type="EC" id="3.4.11.18" evidence="6 7"/>
<evidence type="ECO:0000313" key="9">
    <source>
        <dbReference type="EMBL" id="AKQ04600.1"/>
    </source>
</evidence>
<feature type="binding site" evidence="6">
    <location>
        <position position="184"/>
    </location>
    <ligand>
        <name>substrate</name>
    </ligand>
</feature>
<feature type="binding site" evidence="6">
    <location>
        <position position="114"/>
    </location>
    <ligand>
        <name>a divalent metal cation</name>
        <dbReference type="ChEBI" id="CHEBI:60240"/>
        <label>1</label>
    </ligand>
</feature>
<evidence type="ECO:0000256" key="7">
    <source>
        <dbReference type="RuleBase" id="RU003653"/>
    </source>
</evidence>
<dbReference type="GO" id="GO:0046872">
    <property type="term" value="F:metal ion binding"/>
    <property type="evidence" value="ECO:0007669"/>
    <property type="project" value="UniProtKB-UniRule"/>
</dbReference>
<dbReference type="CDD" id="cd01086">
    <property type="entry name" value="MetAP1"/>
    <property type="match status" value="1"/>
</dbReference>
<evidence type="ECO:0000256" key="6">
    <source>
        <dbReference type="HAMAP-Rule" id="MF_01974"/>
    </source>
</evidence>
<dbReference type="EMBL" id="KT007045">
    <property type="protein sequence ID" value="AKQ04600.1"/>
    <property type="molecule type" value="Genomic_DNA"/>
</dbReference>
<protein>
    <recommendedName>
        <fullName evidence="6 7">Methionine aminopeptidase</fullName>
        <shortName evidence="6">MAP</shortName>
        <shortName evidence="6">MetAP</shortName>
        <ecNumber evidence="6 7">3.4.11.18</ecNumber>
    </recommendedName>
    <alternativeName>
        <fullName evidence="6">Peptidase M</fullName>
    </alternativeName>
</protein>
<dbReference type="InterPro" id="IPR001714">
    <property type="entry name" value="Pept_M24_MAP"/>
</dbReference>
<feature type="binding site" evidence="6">
    <location>
        <position position="85"/>
    </location>
    <ligand>
        <name>substrate</name>
    </ligand>
</feature>
<dbReference type="NCBIfam" id="TIGR00500">
    <property type="entry name" value="met_pdase_I"/>
    <property type="match status" value="1"/>
</dbReference>
<keyword evidence="5 6" id="KW-0378">Hydrolase</keyword>
<feature type="binding site" evidence="6">
    <location>
        <position position="103"/>
    </location>
    <ligand>
        <name>a divalent metal cation</name>
        <dbReference type="ChEBI" id="CHEBI:60240"/>
        <label>1</label>
    </ligand>
</feature>
<dbReference type="GO" id="GO:0006508">
    <property type="term" value="P:proteolysis"/>
    <property type="evidence" value="ECO:0007669"/>
    <property type="project" value="UniProtKB-KW"/>
</dbReference>
<comment type="subunit">
    <text evidence="6">Monomer.</text>
</comment>
<feature type="binding site" evidence="6">
    <location>
        <position position="210"/>
    </location>
    <ligand>
        <name>a divalent metal cation</name>
        <dbReference type="ChEBI" id="CHEBI:60240"/>
        <label>2</label>
        <note>catalytic</note>
    </ligand>
</feature>
<dbReference type="Pfam" id="PF00557">
    <property type="entry name" value="Peptidase_M24"/>
    <property type="match status" value="1"/>
</dbReference>
<evidence type="ECO:0000256" key="5">
    <source>
        <dbReference type="ARBA" id="ARBA00022801"/>
    </source>
</evidence>
<feature type="domain" description="Peptidase M24" evidence="8">
    <location>
        <begin position="17"/>
        <end position="248"/>
    </location>
</feature>
<dbReference type="HAMAP" id="MF_01974">
    <property type="entry name" value="MetAP_1"/>
    <property type="match status" value="1"/>
</dbReference>
<dbReference type="InterPro" id="IPR002467">
    <property type="entry name" value="Pept_M24A_MAP1"/>
</dbReference>
<feature type="binding site" evidence="6">
    <location>
        <position position="241"/>
    </location>
    <ligand>
        <name>a divalent metal cation</name>
        <dbReference type="ChEBI" id="CHEBI:60240"/>
        <label>2</label>
        <note>catalytic</note>
    </ligand>
</feature>
<evidence type="ECO:0000256" key="2">
    <source>
        <dbReference type="ARBA" id="ARBA00022438"/>
    </source>
</evidence>
<dbReference type="PRINTS" id="PR00599">
    <property type="entry name" value="MAPEPTIDASE"/>
</dbReference>
<keyword evidence="4 6" id="KW-0479">Metal-binding</keyword>
<sequence length="271" mass="28978">MSWERQITIKSAAELALMQQAGQINAEALAAARDAAHPGASTADLNDAAEAVLHKYGVYSPFKNYPGPYPYPASTNVSINEELVHGIPTSKRKLREGDIVSIDCGTVYEGFVADSAITVPVGKVSDQVANLLEVTEGSLYAAIDQMVAGNHVGDVSAAVQKFVEDRGLQVTREYTGHGVGRDMHEGPQMPNYGIAGRGMQLRVGMTIAIEPMVLIGSPFTRVLADQWTVVSRNGLPTAHYEHTVAVTENGPRILTLLANGASPGRIQFPRV</sequence>
<dbReference type="GO" id="GO:0004239">
    <property type="term" value="F:initiator methionyl aminopeptidase activity"/>
    <property type="evidence" value="ECO:0007669"/>
    <property type="project" value="UniProtKB-UniRule"/>
</dbReference>
<evidence type="ECO:0000256" key="3">
    <source>
        <dbReference type="ARBA" id="ARBA00022670"/>
    </source>
</evidence>
<name>A0A0H4TCJ2_9CHLR</name>
<feature type="binding site" evidence="6">
    <location>
        <position position="177"/>
    </location>
    <ligand>
        <name>a divalent metal cation</name>
        <dbReference type="ChEBI" id="CHEBI:60240"/>
        <label>2</label>
        <note>catalytic</note>
    </ligand>
</feature>
<proteinExistence type="inferred from homology"/>
<reference evidence="9" key="1">
    <citation type="journal article" date="2015" name="ISME J.">
        <title>Aquifer environment selects for microbial species cohorts in sediment and groundwater.</title>
        <authorList>
            <person name="Hug L.A."/>
            <person name="Thomas B.C."/>
            <person name="Brown C.T."/>
            <person name="Frischkorn K.R."/>
            <person name="Williams K.H."/>
            <person name="Tringe S.G."/>
            <person name="Banfield J.F."/>
        </authorList>
    </citation>
    <scope>NUCLEOTIDE SEQUENCE</scope>
</reference>
<keyword evidence="3 6" id="KW-0645">Protease</keyword>
<comment type="cofactor">
    <cofactor evidence="6">
        <name>Co(2+)</name>
        <dbReference type="ChEBI" id="CHEBI:48828"/>
    </cofactor>
    <cofactor evidence="6">
        <name>Zn(2+)</name>
        <dbReference type="ChEBI" id="CHEBI:29105"/>
    </cofactor>
    <cofactor evidence="6">
        <name>Mn(2+)</name>
        <dbReference type="ChEBI" id="CHEBI:29035"/>
    </cofactor>
    <cofactor evidence="6">
        <name>Fe(2+)</name>
        <dbReference type="ChEBI" id="CHEBI:29033"/>
    </cofactor>
    <text evidence="6">Binds 2 divalent metal cations per subunit. Has a high-affinity and a low affinity metal-binding site. The true nature of the physiological cofactor is under debate. The enzyme is active with cobalt, zinc, manganese or divalent iron ions. Most likely, methionine aminopeptidases function as mononuclear Fe(2+)-metalloproteases under physiological conditions, and the catalytically relevant metal-binding site has been assigned to the histidine-containing high-affinity site.</text>
</comment>
<evidence type="ECO:0000259" key="8">
    <source>
        <dbReference type="Pfam" id="PF00557"/>
    </source>
</evidence>
<dbReference type="GO" id="GO:0005829">
    <property type="term" value="C:cytosol"/>
    <property type="evidence" value="ECO:0007669"/>
    <property type="project" value="TreeGrafter"/>
</dbReference>
<organism evidence="9">
    <name type="scientific">uncultured Chloroflexi bacterium Rifle_16ft_4_minimus_640</name>
    <dbReference type="NCBI Taxonomy" id="1665080"/>
    <lineage>
        <taxon>Bacteria</taxon>
        <taxon>Bacillati</taxon>
        <taxon>Chloroflexota</taxon>
        <taxon>environmental samples</taxon>
    </lineage>
</organism>
<dbReference type="GO" id="GO:0070006">
    <property type="term" value="F:metalloaminopeptidase activity"/>
    <property type="evidence" value="ECO:0007669"/>
    <property type="project" value="UniProtKB-UniRule"/>
</dbReference>
<dbReference type="InterPro" id="IPR036005">
    <property type="entry name" value="Creatinase/aminopeptidase-like"/>
</dbReference>
<dbReference type="PANTHER" id="PTHR43330">
    <property type="entry name" value="METHIONINE AMINOPEPTIDASE"/>
    <property type="match status" value="1"/>
</dbReference>